<dbReference type="GO" id="GO:0004305">
    <property type="term" value="F:ethanolamine kinase activity"/>
    <property type="evidence" value="ECO:0007669"/>
    <property type="project" value="UniProtKB-EC"/>
</dbReference>
<protein>
    <recommendedName>
        <fullName evidence="3">ethanolamine kinase</fullName>
        <ecNumber evidence="3">2.7.1.82</ecNumber>
    </recommendedName>
</protein>
<comment type="similarity">
    <text evidence="2">Belongs to the choline/ethanolamine kinase family.</text>
</comment>
<dbReference type="AlphaFoldDB" id="A0A6A6WIN1"/>
<name>A0A6A6WIN1_9PEZI</name>
<evidence type="ECO:0000313" key="6">
    <source>
        <dbReference type="Proteomes" id="UP000799437"/>
    </source>
</evidence>
<sequence>MTERIQRIPLSYSNNDSRGSALRLLLTLRPDWKDSQETIDFIRFTDGITNTLLKAVNKLPGLSSEEIDKDAILLRAYGRDTEVLIDREKETKAHLLLAEHDLAPSLLARFENGLLYKYIAGQVCTPEDFRRKPIWRAIARRMGEWHARLPISAISSEHGTANGSIDSHEQSSVDSKNGCSPLQRRNPDDFTPNMPVPNCWSTMQKWIWALPTATDADKDRQARLQNELEWLWKELGDTPGIDNRPLVFSHCDLLSGNVIIEPTKATSATPADSDCLSVSLIDYEYASPAPASFDLANHFAEWGGFDCDFSVLPTRANRRDFLSHYLESYNTHVHRETNAKDLDHLCAEVDRLRGLPGFYWGIWGLIQALISQIDFDYASYAEVRFGEFHAWRSEYDGSRKAKGEEMPLRERRWAQEE</sequence>
<dbReference type="OrthoDB" id="10267235at2759"/>
<evidence type="ECO:0000256" key="4">
    <source>
        <dbReference type="SAM" id="MobiDB-lite"/>
    </source>
</evidence>
<evidence type="ECO:0000256" key="3">
    <source>
        <dbReference type="ARBA" id="ARBA00038874"/>
    </source>
</evidence>
<dbReference type="GeneID" id="54484340"/>
<dbReference type="GO" id="GO:0006646">
    <property type="term" value="P:phosphatidylethanolamine biosynthetic process"/>
    <property type="evidence" value="ECO:0007669"/>
    <property type="project" value="TreeGrafter"/>
</dbReference>
<dbReference type="CDD" id="cd05157">
    <property type="entry name" value="ETNK_euk"/>
    <property type="match status" value="1"/>
</dbReference>
<gene>
    <name evidence="5" type="ORF">EJ05DRAFT_472953</name>
</gene>
<keyword evidence="5" id="KW-0418">Kinase</keyword>
<dbReference type="PANTHER" id="PTHR22603:SF66">
    <property type="entry name" value="ETHANOLAMINE KINASE"/>
    <property type="match status" value="1"/>
</dbReference>
<comment type="pathway">
    <text evidence="1">Phospholipid metabolism; phosphatidylethanolamine biosynthesis; phosphatidylethanolamine from ethanolamine: step 1/3.</text>
</comment>
<dbReference type="InterPro" id="IPR011009">
    <property type="entry name" value="Kinase-like_dom_sf"/>
</dbReference>
<proteinExistence type="inferred from homology"/>
<dbReference type="EMBL" id="ML996566">
    <property type="protein sequence ID" value="KAF2762015.1"/>
    <property type="molecule type" value="Genomic_DNA"/>
</dbReference>
<dbReference type="PANTHER" id="PTHR22603">
    <property type="entry name" value="CHOLINE/ETHANOALAMINE KINASE"/>
    <property type="match status" value="1"/>
</dbReference>
<dbReference type="Pfam" id="PF01633">
    <property type="entry name" value="Choline_kinase"/>
    <property type="match status" value="1"/>
</dbReference>
<dbReference type="GO" id="GO:0005737">
    <property type="term" value="C:cytoplasm"/>
    <property type="evidence" value="ECO:0007669"/>
    <property type="project" value="TreeGrafter"/>
</dbReference>
<evidence type="ECO:0000313" key="5">
    <source>
        <dbReference type="EMBL" id="KAF2762015.1"/>
    </source>
</evidence>
<dbReference type="Proteomes" id="UP000799437">
    <property type="component" value="Unassembled WGS sequence"/>
</dbReference>
<keyword evidence="5" id="KW-0808">Transferase</keyword>
<accession>A0A6A6WIN1</accession>
<dbReference type="SUPFAM" id="SSF56112">
    <property type="entry name" value="Protein kinase-like (PK-like)"/>
    <property type="match status" value="1"/>
</dbReference>
<keyword evidence="6" id="KW-1185">Reference proteome</keyword>
<feature type="region of interest" description="Disordered" evidence="4">
    <location>
        <begin position="158"/>
        <end position="191"/>
    </location>
</feature>
<organism evidence="5 6">
    <name type="scientific">Pseudovirgaria hyperparasitica</name>
    <dbReference type="NCBI Taxonomy" id="470096"/>
    <lineage>
        <taxon>Eukaryota</taxon>
        <taxon>Fungi</taxon>
        <taxon>Dikarya</taxon>
        <taxon>Ascomycota</taxon>
        <taxon>Pezizomycotina</taxon>
        <taxon>Dothideomycetes</taxon>
        <taxon>Dothideomycetes incertae sedis</taxon>
        <taxon>Acrospermales</taxon>
        <taxon>Acrospermaceae</taxon>
        <taxon>Pseudovirgaria</taxon>
    </lineage>
</organism>
<evidence type="ECO:0000256" key="2">
    <source>
        <dbReference type="ARBA" id="ARBA00038211"/>
    </source>
</evidence>
<dbReference type="EC" id="2.7.1.82" evidence="3"/>
<evidence type="ECO:0000256" key="1">
    <source>
        <dbReference type="ARBA" id="ARBA00037883"/>
    </source>
</evidence>
<reference evidence="5" key="1">
    <citation type="journal article" date="2020" name="Stud. Mycol.">
        <title>101 Dothideomycetes genomes: a test case for predicting lifestyles and emergence of pathogens.</title>
        <authorList>
            <person name="Haridas S."/>
            <person name="Albert R."/>
            <person name="Binder M."/>
            <person name="Bloem J."/>
            <person name="Labutti K."/>
            <person name="Salamov A."/>
            <person name="Andreopoulos B."/>
            <person name="Baker S."/>
            <person name="Barry K."/>
            <person name="Bills G."/>
            <person name="Bluhm B."/>
            <person name="Cannon C."/>
            <person name="Castanera R."/>
            <person name="Culley D."/>
            <person name="Daum C."/>
            <person name="Ezra D."/>
            <person name="Gonzalez J."/>
            <person name="Henrissat B."/>
            <person name="Kuo A."/>
            <person name="Liang C."/>
            <person name="Lipzen A."/>
            <person name="Lutzoni F."/>
            <person name="Magnuson J."/>
            <person name="Mondo S."/>
            <person name="Nolan M."/>
            <person name="Ohm R."/>
            <person name="Pangilinan J."/>
            <person name="Park H.-J."/>
            <person name="Ramirez L."/>
            <person name="Alfaro M."/>
            <person name="Sun H."/>
            <person name="Tritt A."/>
            <person name="Yoshinaga Y."/>
            <person name="Zwiers L.-H."/>
            <person name="Turgeon B."/>
            <person name="Goodwin S."/>
            <person name="Spatafora J."/>
            <person name="Crous P."/>
            <person name="Grigoriev I."/>
        </authorList>
    </citation>
    <scope>NUCLEOTIDE SEQUENCE</scope>
    <source>
        <strain evidence="5">CBS 121739</strain>
    </source>
</reference>
<dbReference type="RefSeq" id="XP_033604466.1">
    <property type="nucleotide sequence ID" value="XM_033743286.1"/>
</dbReference>
<dbReference type="Gene3D" id="3.90.1200.10">
    <property type="match status" value="1"/>
</dbReference>